<dbReference type="Pfam" id="PF13489">
    <property type="entry name" value="Methyltransf_23"/>
    <property type="match status" value="1"/>
</dbReference>
<dbReference type="GO" id="GO:0008168">
    <property type="term" value="F:methyltransferase activity"/>
    <property type="evidence" value="ECO:0007669"/>
    <property type="project" value="UniProtKB-KW"/>
</dbReference>
<name>A0A8H6IWP0_9PEZI</name>
<proteinExistence type="inferred from homology"/>
<evidence type="ECO:0000256" key="1">
    <source>
        <dbReference type="ARBA" id="ARBA00038158"/>
    </source>
</evidence>
<comment type="caution">
    <text evidence="2">The sequence shown here is derived from an EMBL/GenBank/DDBJ whole genome shotgun (WGS) entry which is preliminary data.</text>
</comment>
<keyword evidence="2" id="KW-0808">Transferase</keyword>
<organism evidence="2 3">
    <name type="scientific">Colletotrichum sojae</name>
    <dbReference type="NCBI Taxonomy" id="2175907"/>
    <lineage>
        <taxon>Eukaryota</taxon>
        <taxon>Fungi</taxon>
        <taxon>Dikarya</taxon>
        <taxon>Ascomycota</taxon>
        <taxon>Pezizomycotina</taxon>
        <taxon>Sordariomycetes</taxon>
        <taxon>Hypocreomycetidae</taxon>
        <taxon>Glomerellales</taxon>
        <taxon>Glomerellaceae</taxon>
        <taxon>Colletotrichum</taxon>
        <taxon>Colletotrichum orchidearum species complex</taxon>
    </lineage>
</organism>
<dbReference type="EMBL" id="WIGN01000278">
    <property type="protein sequence ID" value="KAF6802287.1"/>
    <property type="molecule type" value="Genomic_DNA"/>
</dbReference>
<keyword evidence="3" id="KW-1185">Reference proteome</keyword>
<sequence>MTNFFQGRLYLAPISDYPQRVLDLGTGTGIWAIEFAELFPSAEVYGIDLSPTQPDWVPTNVKFQIDDLEGNWAWPENHFDFIHARNLEACFRDLPKFFQKLYKHTKPGGWFEIKEFEILGRSQSMELDESHIFNRWERLVTTHVERLGKPANNAANRRYATGLADAGFVEIVEQKWKIPIGFWPKDLELKKVGGCNLSLFDESLEGFMLFTLRELAGHTYDETQEIINEMRTALRNPKLQPYYYM</sequence>
<protein>
    <submittedName>
        <fullName evidence="2">Methyltransferase</fullName>
    </submittedName>
</protein>
<evidence type="ECO:0000313" key="3">
    <source>
        <dbReference type="Proteomes" id="UP000652219"/>
    </source>
</evidence>
<dbReference type="Proteomes" id="UP000652219">
    <property type="component" value="Unassembled WGS sequence"/>
</dbReference>
<dbReference type="InterPro" id="IPR029063">
    <property type="entry name" value="SAM-dependent_MTases_sf"/>
</dbReference>
<dbReference type="SUPFAM" id="SSF53335">
    <property type="entry name" value="S-adenosyl-L-methionine-dependent methyltransferases"/>
    <property type="match status" value="1"/>
</dbReference>
<dbReference type="CDD" id="cd02440">
    <property type="entry name" value="AdoMet_MTases"/>
    <property type="match status" value="1"/>
</dbReference>
<dbReference type="GO" id="GO:0032259">
    <property type="term" value="P:methylation"/>
    <property type="evidence" value="ECO:0007669"/>
    <property type="project" value="UniProtKB-KW"/>
</dbReference>
<keyword evidence="2" id="KW-0489">Methyltransferase</keyword>
<dbReference type="PANTHER" id="PTHR43591:SF24">
    <property type="entry name" value="2-METHOXY-6-POLYPRENYL-1,4-BENZOQUINOL METHYLASE, MITOCHONDRIAL"/>
    <property type="match status" value="1"/>
</dbReference>
<accession>A0A8H6IWP0</accession>
<dbReference type="AlphaFoldDB" id="A0A8H6IWP0"/>
<comment type="similarity">
    <text evidence="1">Belongs to the methyltransferase superfamily. LaeA methyltransferase family.</text>
</comment>
<reference evidence="2 3" key="1">
    <citation type="journal article" date="2020" name="Phytopathology">
        <title>Genome Sequence Resources of Colletotrichum truncatum, C. plurivorum, C. musicola, and C. sojae: Four Species Pathogenic to Soybean (Glycine max).</title>
        <authorList>
            <person name="Rogerio F."/>
            <person name="Boufleur T.R."/>
            <person name="Ciampi-Guillardi M."/>
            <person name="Sukno S.A."/>
            <person name="Thon M.R."/>
            <person name="Massola Junior N.S."/>
            <person name="Baroncelli R."/>
        </authorList>
    </citation>
    <scope>NUCLEOTIDE SEQUENCE [LARGE SCALE GENOMIC DNA]</scope>
    <source>
        <strain evidence="2 3">LFN0009</strain>
    </source>
</reference>
<gene>
    <name evidence="2" type="ORF">CSOJ01_11703</name>
</gene>
<evidence type="ECO:0000313" key="2">
    <source>
        <dbReference type="EMBL" id="KAF6802287.1"/>
    </source>
</evidence>
<dbReference type="PANTHER" id="PTHR43591">
    <property type="entry name" value="METHYLTRANSFERASE"/>
    <property type="match status" value="1"/>
</dbReference>
<dbReference type="Gene3D" id="3.40.50.150">
    <property type="entry name" value="Vaccinia Virus protein VP39"/>
    <property type="match status" value="1"/>
</dbReference>